<organism evidence="5 6">
    <name type="scientific">Methyloprofundus sedimenti</name>
    <dbReference type="NCBI Taxonomy" id="1420851"/>
    <lineage>
        <taxon>Bacteria</taxon>
        <taxon>Pseudomonadati</taxon>
        <taxon>Pseudomonadota</taxon>
        <taxon>Gammaproteobacteria</taxon>
        <taxon>Methylococcales</taxon>
        <taxon>Methylococcaceae</taxon>
        <taxon>Methyloprofundus</taxon>
    </lineage>
</organism>
<evidence type="ECO:0000313" key="6">
    <source>
        <dbReference type="Proteomes" id="UP000191980"/>
    </source>
</evidence>
<keyword evidence="6" id="KW-1185">Reference proteome</keyword>
<evidence type="ECO:0000313" key="5">
    <source>
        <dbReference type="EMBL" id="OQK17791.1"/>
    </source>
</evidence>
<dbReference type="Pfam" id="PF02661">
    <property type="entry name" value="Fic"/>
    <property type="match status" value="1"/>
</dbReference>
<keyword evidence="2" id="KW-0547">Nucleotide-binding</keyword>
<keyword evidence="2" id="KW-0067">ATP-binding</keyword>
<dbReference type="EMBL" id="LPUF01000001">
    <property type="protein sequence ID" value="OQK17791.1"/>
    <property type="molecule type" value="Genomic_DNA"/>
</dbReference>
<dbReference type="STRING" id="1420851.AU255_07990"/>
<dbReference type="InterPro" id="IPR040198">
    <property type="entry name" value="Fido_containing"/>
</dbReference>
<feature type="domain" description="Fido" evidence="4">
    <location>
        <begin position="155"/>
        <end position="320"/>
    </location>
</feature>
<protein>
    <recommendedName>
        <fullName evidence="4">Fido domain-containing protein</fullName>
    </recommendedName>
</protein>
<dbReference type="InterPro" id="IPR036597">
    <property type="entry name" value="Fido-like_dom_sf"/>
</dbReference>
<evidence type="ECO:0000256" key="1">
    <source>
        <dbReference type="PIRSR" id="PIRSR640198-1"/>
    </source>
</evidence>
<evidence type="ECO:0000259" key="4">
    <source>
        <dbReference type="PROSITE" id="PS51459"/>
    </source>
</evidence>
<feature type="site" description="Important for autoinhibition of adenylyltransferase activity" evidence="3">
    <location>
        <position position="107"/>
    </location>
</feature>
<dbReference type="PANTHER" id="PTHR13504">
    <property type="entry name" value="FIDO DOMAIN-CONTAINING PROTEIN DDB_G0283145"/>
    <property type="match status" value="1"/>
</dbReference>
<dbReference type="Proteomes" id="UP000191980">
    <property type="component" value="Unassembled WGS sequence"/>
</dbReference>
<accession>A0A1V8M895</accession>
<dbReference type="PROSITE" id="PS51459">
    <property type="entry name" value="FIDO"/>
    <property type="match status" value="1"/>
</dbReference>
<dbReference type="InterPro" id="IPR003812">
    <property type="entry name" value="Fido"/>
</dbReference>
<dbReference type="AlphaFoldDB" id="A0A1V8M895"/>
<dbReference type="Gene3D" id="1.10.3290.10">
    <property type="entry name" value="Fido-like domain"/>
    <property type="match status" value="1"/>
</dbReference>
<evidence type="ECO:0000256" key="3">
    <source>
        <dbReference type="PIRSR" id="PIRSR640198-3"/>
    </source>
</evidence>
<dbReference type="PANTHER" id="PTHR13504:SF38">
    <property type="entry name" value="FIDO DOMAIN-CONTAINING PROTEIN"/>
    <property type="match status" value="1"/>
</dbReference>
<feature type="binding site" evidence="2">
    <location>
        <begin position="252"/>
        <end position="259"/>
    </location>
    <ligand>
        <name>ATP</name>
        <dbReference type="ChEBI" id="CHEBI:30616"/>
    </ligand>
</feature>
<feature type="active site" evidence="1">
    <location>
        <position position="248"/>
    </location>
</feature>
<gene>
    <name evidence="5" type="ORF">AU255_07990</name>
</gene>
<name>A0A1V8M895_9GAMM</name>
<proteinExistence type="predicted"/>
<reference evidence="5 6" key="1">
    <citation type="submission" date="2015-12" db="EMBL/GenBank/DDBJ databases">
        <authorList>
            <person name="Shamseldin A."/>
            <person name="Moawad H."/>
            <person name="Abd El-Rahim W.M."/>
            <person name="Sadowsky M.J."/>
        </authorList>
    </citation>
    <scope>NUCLEOTIDE SEQUENCE [LARGE SCALE GENOMIC DNA]</scope>
    <source>
        <strain evidence="5 6">WF1</strain>
    </source>
</reference>
<evidence type="ECO:0000256" key="2">
    <source>
        <dbReference type="PIRSR" id="PIRSR640198-2"/>
    </source>
</evidence>
<dbReference type="OrthoDB" id="9807853at2"/>
<sequence length="336" mass="37726">MAVFGQLKQSQLALSLPEISVLMAHSIPERTLRRWLHQWVDTGILQRTGQKRGTRYLCLSDTSFTKQYATDSTNTERTFLDSVAKHKRSAVLAQIRDLWTHSSTALEGNTLTLGDTHAILGLGLTISGKPLKEHLEVFGHAKAIDILYQSLQKPLCKTLIYELHKAVQTEIALDIYKPIGAWKVEPNGTYAVTSQAKQVFIEYAHPLHVDALMNEVIEMINTVDIATVTINNAAYYYAKVHMAIVHIHPFWDGNGRIARLLANIILLKASLPPLVIEISQRREYIECLADYQVQIGQLSNTTGVWPNDALLKPFTLFCQQSYVATKNLIAEALCTY</sequence>
<dbReference type="SUPFAM" id="SSF140931">
    <property type="entry name" value="Fic-like"/>
    <property type="match status" value="1"/>
</dbReference>
<dbReference type="GO" id="GO:0005524">
    <property type="term" value="F:ATP binding"/>
    <property type="evidence" value="ECO:0007669"/>
    <property type="project" value="UniProtKB-KW"/>
</dbReference>
<comment type="caution">
    <text evidence="5">The sequence shown here is derived from an EMBL/GenBank/DDBJ whole genome shotgun (WGS) entry which is preliminary data.</text>
</comment>